<keyword evidence="4" id="KW-1185">Reference proteome</keyword>
<dbReference type="NCBIfam" id="TIGR03696">
    <property type="entry name" value="Rhs_assc_core"/>
    <property type="match status" value="1"/>
</dbReference>
<sequence>MYYNRFRYYSPDSGIYVSQDPIRLLGGNKLYSYVNNINLFIDPLGLNKVIHFPNFDEAREAAFDLASGGDITVTFSPTKYDPITGTEVEFKGSNGSKVAYDSAHADMDISHGHDKPHIGVQQGGKRGAGGAERYNLTYEGETHPHRSPNKGEGVIKHNH</sequence>
<dbReference type="InterPro" id="IPR029103">
    <property type="entry name" value="Ntox47"/>
</dbReference>
<evidence type="ECO:0000313" key="3">
    <source>
        <dbReference type="EMBL" id="PQL95242.1"/>
    </source>
</evidence>
<protein>
    <recommendedName>
        <fullName evidence="2">Bacterial toxin 47 domain-containing protein</fullName>
    </recommendedName>
</protein>
<gene>
    <name evidence="3" type="ORF">C4S77_00085</name>
</gene>
<dbReference type="EMBL" id="PSZM01000001">
    <property type="protein sequence ID" value="PQL95242.1"/>
    <property type="molecule type" value="Genomic_DNA"/>
</dbReference>
<accession>A0A2S8AG51</accession>
<dbReference type="InterPro" id="IPR022385">
    <property type="entry name" value="Rhs_assc_core"/>
</dbReference>
<feature type="region of interest" description="Disordered" evidence="1">
    <location>
        <begin position="137"/>
        <end position="159"/>
    </location>
</feature>
<proteinExistence type="predicted"/>
<name>A0A2S8AG51_9FLAO</name>
<dbReference type="Gene3D" id="2.180.10.10">
    <property type="entry name" value="RHS repeat-associated core"/>
    <property type="match status" value="1"/>
</dbReference>
<organism evidence="3 4">
    <name type="scientific">Apibacter adventoris</name>
    <dbReference type="NCBI Taxonomy" id="1679466"/>
    <lineage>
        <taxon>Bacteria</taxon>
        <taxon>Pseudomonadati</taxon>
        <taxon>Bacteroidota</taxon>
        <taxon>Flavobacteriia</taxon>
        <taxon>Flavobacteriales</taxon>
        <taxon>Weeksellaceae</taxon>
        <taxon>Apibacter</taxon>
    </lineage>
</organism>
<dbReference type="AlphaFoldDB" id="A0A2S8AG51"/>
<evidence type="ECO:0000313" key="4">
    <source>
        <dbReference type="Proteomes" id="UP000238042"/>
    </source>
</evidence>
<evidence type="ECO:0000259" key="2">
    <source>
        <dbReference type="Pfam" id="PF15540"/>
    </source>
</evidence>
<comment type="caution">
    <text evidence="3">The sequence shown here is derived from an EMBL/GenBank/DDBJ whole genome shotgun (WGS) entry which is preliminary data.</text>
</comment>
<evidence type="ECO:0000256" key="1">
    <source>
        <dbReference type="SAM" id="MobiDB-lite"/>
    </source>
</evidence>
<feature type="domain" description="Bacterial toxin 47" evidence="2">
    <location>
        <begin position="30"/>
        <end position="145"/>
    </location>
</feature>
<dbReference type="Proteomes" id="UP000238042">
    <property type="component" value="Unassembled WGS sequence"/>
</dbReference>
<dbReference type="Pfam" id="PF15540">
    <property type="entry name" value="Ntox47"/>
    <property type="match status" value="1"/>
</dbReference>
<reference evidence="3 4" key="1">
    <citation type="submission" date="2018-02" db="EMBL/GenBank/DDBJ databases">
        <title>Genome sequences of Apibacter spp., gut symbionts of Asian honey bees.</title>
        <authorList>
            <person name="Kwong W.K."/>
            <person name="Steele M.I."/>
            <person name="Moran N.A."/>
        </authorList>
    </citation>
    <scope>NUCLEOTIDE SEQUENCE [LARGE SCALE GENOMIC DNA]</scope>
    <source>
        <strain evidence="4">wkB301</strain>
    </source>
</reference>
<dbReference type="OrthoDB" id="1377046at2"/>